<proteinExistence type="predicted"/>
<organism evidence="2 3">
    <name type="scientific">Fusarium flagelliforme</name>
    <dbReference type="NCBI Taxonomy" id="2675880"/>
    <lineage>
        <taxon>Eukaryota</taxon>
        <taxon>Fungi</taxon>
        <taxon>Dikarya</taxon>
        <taxon>Ascomycota</taxon>
        <taxon>Pezizomycotina</taxon>
        <taxon>Sordariomycetes</taxon>
        <taxon>Hypocreomycetidae</taxon>
        <taxon>Hypocreales</taxon>
        <taxon>Nectriaceae</taxon>
        <taxon>Fusarium</taxon>
        <taxon>Fusarium incarnatum-equiseti species complex</taxon>
    </lineage>
</organism>
<keyword evidence="3" id="KW-1185">Reference proteome</keyword>
<reference evidence="2 3" key="1">
    <citation type="journal article" date="2018" name="PLoS Pathog.">
        <title>Evolution of structural diversity of trichothecenes, a family of toxins produced by plant pathogenic and entomopathogenic fungi.</title>
        <authorList>
            <person name="Proctor R.H."/>
            <person name="McCormick S.P."/>
            <person name="Kim H.S."/>
            <person name="Cardoza R.E."/>
            <person name="Stanley A.M."/>
            <person name="Lindo L."/>
            <person name="Kelly A."/>
            <person name="Brown D.W."/>
            <person name="Lee T."/>
            <person name="Vaughan M.M."/>
            <person name="Alexander N.J."/>
            <person name="Busman M."/>
            <person name="Gutierrez S."/>
        </authorList>
    </citation>
    <scope>NUCLEOTIDE SEQUENCE [LARGE SCALE GENOMIC DNA]</scope>
    <source>
        <strain evidence="2 3">NRRL 13405</strain>
    </source>
</reference>
<dbReference type="Proteomes" id="UP000265631">
    <property type="component" value="Unassembled WGS sequence"/>
</dbReference>
<feature type="domain" description="F-box" evidence="1">
    <location>
        <begin position="1"/>
        <end position="43"/>
    </location>
</feature>
<dbReference type="InterPro" id="IPR032675">
    <property type="entry name" value="LRR_dom_sf"/>
</dbReference>
<accession>A0A395M8H1</accession>
<evidence type="ECO:0000259" key="1">
    <source>
        <dbReference type="PROSITE" id="PS50181"/>
    </source>
</evidence>
<protein>
    <recommendedName>
        <fullName evidence="1">F-box domain-containing protein</fullName>
    </recommendedName>
</protein>
<dbReference type="PROSITE" id="PS50181">
    <property type="entry name" value="FBOX"/>
    <property type="match status" value="1"/>
</dbReference>
<dbReference type="SUPFAM" id="SSF81383">
    <property type="entry name" value="F-box domain"/>
    <property type="match status" value="1"/>
</dbReference>
<dbReference type="Pfam" id="PF12937">
    <property type="entry name" value="F-box-like"/>
    <property type="match status" value="1"/>
</dbReference>
<dbReference type="InterPro" id="IPR036047">
    <property type="entry name" value="F-box-like_dom_sf"/>
</dbReference>
<comment type="caution">
    <text evidence="2">The sequence shown here is derived from an EMBL/GenBank/DDBJ whole genome shotgun (WGS) entry which is preliminary data.</text>
</comment>
<dbReference type="InterPro" id="IPR001810">
    <property type="entry name" value="F-box_dom"/>
</dbReference>
<dbReference type="EMBL" id="PXXK01000461">
    <property type="protein sequence ID" value="RFN44130.1"/>
    <property type="molecule type" value="Genomic_DNA"/>
</dbReference>
<sequence>MDFLPDEIVNLIIANTTAHELTQLSRTCKRLNRLAEPQIWANIEFHHQSFHELSDSKHSLPKTSAPQRFYCGEPEFEYSGACKAEDFFKMLQDLLVENVERLIQLCARVKSICTAVELDTDFWQFLPYFINIKTLELYGDSSYRCQEAHKPFDPSAAPLTKLHYVKLDGTIPRPIVAWILSSCSNIEWLELALLDRPISSRETIEDDFPWLPEDLYSPPEYPTYGRLTGWAAIPRPLSNFLPWLKDGKSLMLIRLQHLQLCQPSHSNLSTRMVSYFWSTTAEVAAHKDWEKILQASCATLETLVVEQRIGIEHGDGATDEIDGFFRRDQDGSGSERLSDMLERVMTEKRFPALQRVYLKGIVVGSEKRGEPIGDVPGGRFMRFLEKMGIECEARLGDGLWFDGKCGSGPSAEWHFSDDETEEELLARI</sequence>
<dbReference type="Gene3D" id="3.80.10.10">
    <property type="entry name" value="Ribonuclease Inhibitor"/>
    <property type="match status" value="1"/>
</dbReference>
<name>A0A395M8H1_9HYPO</name>
<evidence type="ECO:0000313" key="3">
    <source>
        <dbReference type="Proteomes" id="UP000265631"/>
    </source>
</evidence>
<gene>
    <name evidence="2" type="ORF">FIE12Z_11636</name>
</gene>
<evidence type="ECO:0000313" key="2">
    <source>
        <dbReference type="EMBL" id="RFN44130.1"/>
    </source>
</evidence>
<dbReference type="AlphaFoldDB" id="A0A395M8H1"/>